<reference evidence="1" key="1">
    <citation type="submission" date="2021-02" db="EMBL/GenBank/DDBJ databases">
        <authorList>
            <person name="Nowell W R."/>
        </authorList>
    </citation>
    <scope>NUCLEOTIDE SEQUENCE</scope>
</reference>
<comment type="caution">
    <text evidence="1">The sequence shown here is derived from an EMBL/GenBank/DDBJ whole genome shotgun (WGS) entry which is preliminary data.</text>
</comment>
<proteinExistence type="predicted"/>
<accession>A0A822DLW7</accession>
<evidence type="ECO:0000313" key="2">
    <source>
        <dbReference type="Proteomes" id="UP000663848"/>
    </source>
</evidence>
<dbReference type="AlphaFoldDB" id="A0A822DLW7"/>
<gene>
    <name evidence="1" type="ORF">QYT958_LOCUS43395</name>
</gene>
<feature type="non-terminal residue" evidence="1">
    <location>
        <position position="1"/>
    </location>
</feature>
<name>A0A822DLW7_9BILA</name>
<dbReference type="Proteomes" id="UP000663848">
    <property type="component" value="Unassembled WGS sequence"/>
</dbReference>
<organism evidence="1 2">
    <name type="scientific">Rotaria socialis</name>
    <dbReference type="NCBI Taxonomy" id="392032"/>
    <lineage>
        <taxon>Eukaryota</taxon>
        <taxon>Metazoa</taxon>
        <taxon>Spiralia</taxon>
        <taxon>Gnathifera</taxon>
        <taxon>Rotifera</taxon>
        <taxon>Eurotatoria</taxon>
        <taxon>Bdelloidea</taxon>
        <taxon>Philodinida</taxon>
        <taxon>Philodinidae</taxon>
        <taxon>Rotaria</taxon>
    </lineage>
</organism>
<protein>
    <submittedName>
        <fullName evidence="1">Uncharacterized protein</fullName>
    </submittedName>
</protein>
<dbReference type="EMBL" id="CAJOBR010061331">
    <property type="protein sequence ID" value="CAF5073088.1"/>
    <property type="molecule type" value="Genomic_DNA"/>
</dbReference>
<evidence type="ECO:0000313" key="1">
    <source>
        <dbReference type="EMBL" id="CAF5073088.1"/>
    </source>
</evidence>
<sequence length="49" mass="5471">TGLKTLATSDSWTFEVGQNYETRPIIDNTLGMTESTTTVCVDFSNCMKY</sequence>